<evidence type="ECO:0000313" key="3">
    <source>
        <dbReference type="Proteomes" id="UP000198878"/>
    </source>
</evidence>
<dbReference type="AlphaFoldDB" id="A0A1H5RG93"/>
<dbReference type="STRING" id="218821.SAMN05421837_113223"/>
<evidence type="ECO:0000313" key="2">
    <source>
        <dbReference type="EMBL" id="SEF37393.1"/>
    </source>
</evidence>
<dbReference type="InterPro" id="IPR005561">
    <property type="entry name" value="ANTAR"/>
</dbReference>
<feature type="domain" description="ANTAR" evidence="1">
    <location>
        <begin position="1"/>
        <end position="58"/>
    </location>
</feature>
<dbReference type="PROSITE" id="PS50921">
    <property type="entry name" value="ANTAR"/>
    <property type="match status" value="1"/>
</dbReference>
<proteinExistence type="predicted"/>
<dbReference type="InterPro" id="IPR036388">
    <property type="entry name" value="WH-like_DNA-bd_sf"/>
</dbReference>
<name>A0A1H5RG93_9PSEU</name>
<dbReference type="SUPFAM" id="SSF52172">
    <property type="entry name" value="CheY-like"/>
    <property type="match status" value="1"/>
</dbReference>
<reference evidence="3" key="1">
    <citation type="submission" date="2016-10" db="EMBL/GenBank/DDBJ databases">
        <authorList>
            <person name="Varghese N."/>
            <person name="Submissions S."/>
        </authorList>
    </citation>
    <scope>NUCLEOTIDE SEQUENCE [LARGE SCALE GENOMIC DNA]</scope>
    <source>
        <strain evidence="3">DSM 44654</strain>
    </source>
</reference>
<gene>
    <name evidence="2" type="ORF">SAMN05421837_113223</name>
</gene>
<organism evidence="2 3">
    <name type="scientific">Amycolatopsis pretoriensis</name>
    <dbReference type="NCBI Taxonomy" id="218821"/>
    <lineage>
        <taxon>Bacteria</taxon>
        <taxon>Bacillati</taxon>
        <taxon>Actinomycetota</taxon>
        <taxon>Actinomycetes</taxon>
        <taxon>Pseudonocardiales</taxon>
        <taxon>Pseudonocardiaceae</taxon>
        <taxon>Amycolatopsis</taxon>
    </lineage>
</organism>
<dbReference type="InterPro" id="IPR011006">
    <property type="entry name" value="CheY-like_superfamily"/>
</dbReference>
<dbReference type="Proteomes" id="UP000198878">
    <property type="component" value="Unassembled WGS sequence"/>
</dbReference>
<dbReference type="GO" id="GO:0003723">
    <property type="term" value="F:RNA binding"/>
    <property type="evidence" value="ECO:0007669"/>
    <property type="project" value="InterPro"/>
</dbReference>
<dbReference type="Pfam" id="PF03861">
    <property type="entry name" value="ANTAR"/>
    <property type="match status" value="1"/>
</dbReference>
<dbReference type="SMART" id="SM01012">
    <property type="entry name" value="ANTAR"/>
    <property type="match status" value="1"/>
</dbReference>
<protein>
    <submittedName>
        <fullName evidence="2">ANTAR domain-containing protein</fullName>
    </submittedName>
</protein>
<dbReference type="EMBL" id="FNUJ01000013">
    <property type="protein sequence ID" value="SEF37393.1"/>
    <property type="molecule type" value="Genomic_DNA"/>
</dbReference>
<sequence>MAENEQLREALSTQPSIEQAKGMLMLLRRWTAAEAFEALVVVSQHTNVKLHDVATVVVSAGSRAEGGLDDSEVDRRQRLGLVTPRR</sequence>
<evidence type="ECO:0000259" key="1">
    <source>
        <dbReference type="PROSITE" id="PS50921"/>
    </source>
</evidence>
<keyword evidence="3" id="KW-1185">Reference proteome</keyword>
<dbReference type="Gene3D" id="1.10.10.10">
    <property type="entry name" value="Winged helix-like DNA-binding domain superfamily/Winged helix DNA-binding domain"/>
    <property type="match status" value="1"/>
</dbReference>
<accession>A0A1H5RG93</accession>